<gene>
    <name evidence="2" type="ORF">AARE701A_LOCUS21307</name>
</gene>
<proteinExistence type="predicted"/>
<protein>
    <submittedName>
        <fullName evidence="2">Uncharacterized protein</fullName>
    </submittedName>
</protein>
<reference evidence="2" key="1">
    <citation type="submission" date="2021-01" db="EMBL/GenBank/DDBJ databases">
        <authorList>
            <person name="Bezrukov I."/>
        </authorList>
    </citation>
    <scope>NUCLEOTIDE SEQUENCE</scope>
</reference>
<dbReference type="Proteomes" id="UP000682877">
    <property type="component" value="Chromosome 8"/>
</dbReference>
<organism evidence="2 3">
    <name type="scientific">Arabidopsis arenosa</name>
    <name type="common">Sand rock-cress</name>
    <name type="synonym">Cardaminopsis arenosa</name>
    <dbReference type="NCBI Taxonomy" id="38785"/>
    <lineage>
        <taxon>Eukaryota</taxon>
        <taxon>Viridiplantae</taxon>
        <taxon>Streptophyta</taxon>
        <taxon>Embryophyta</taxon>
        <taxon>Tracheophyta</taxon>
        <taxon>Spermatophyta</taxon>
        <taxon>Magnoliopsida</taxon>
        <taxon>eudicotyledons</taxon>
        <taxon>Gunneridae</taxon>
        <taxon>Pentapetalae</taxon>
        <taxon>rosids</taxon>
        <taxon>malvids</taxon>
        <taxon>Brassicales</taxon>
        <taxon>Brassicaceae</taxon>
        <taxon>Camelineae</taxon>
        <taxon>Arabidopsis</taxon>
    </lineage>
</organism>
<accession>A0A8S2B8T0</accession>
<sequence>MSCRSSQALETTTASSENISEDVQMTNGTPVDATHATRLTLQILCIHYKLDLLILKTIKQPVEFLFHYACLNNRLRNTNIELSGQWIKRYMMMSKA</sequence>
<evidence type="ECO:0000313" key="3">
    <source>
        <dbReference type="Proteomes" id="UP000682877"/>
    </source>
</evidence>
<feature type="region of interest" description="Disordered" evidence="1">
    <location>
        <begin position="1"/>
        <end position="27"/>
    </location>
</feature>
<dbReference type="AlphaFoldDB" id="A0A8S2B8T0"/>
<evidence type="ECO:0000313" key="2">
    <source>
        <dbReference type="EMBL" id="CAE6236306.1"/>
    </source>
</evidence>
<name>A0A8S2B8T0_ARAAE</name>
<keyword evidence="3" id="KW-1185">Reference proteome</keyword>
<evidence type="ECO:0000256" key="1">
    <source>
        <dbReference type="SAM" id="MobiDB-lite"/>
    </source>
</evidence>
<dbReference type="EMBL" id="LR999458">
    <property type="protein sequence ID" value="CAE6236306.1"/>
    <property type="molecule type" value="Genomic_DNA"/>
</dbReference>